<dbReference type="HAMAP" id="MF_00076">
    <property type="entry name" value="HisB"/>
    <property type="match status" value="1"/>
</dbReference>
<dbReference type="GO" id="GO:0004424">
    <property type="term" value="F:imidazoleglycerol-phosphate dehydratase activity"/>
    <property type="evidence" value="ECO:0007669"/>
    <property type="project" value="UniProtKB-UniRule"/>
</dbReference>
<keyword evidence="6" id="KW-0963">Cytoplasm</keyword>
<evidence type="ECO:0000256" key="3">
    <source>
        <dbReference type="ARBA" id="ARBA00022605"/>
    </source>
</evidence>
<comment type="pathway">
    <text evidence="1 6">Amino-acid biosynthesis; L-histidine biosynthesis; L-histidine from 5-phospho-alpha-D-ribose 1-diphosphate: step 6/9.</text>
</comment>
<dbReference type="InterPro" id="IPR020565">
    <property type="entry name" value="ImidazoleglycerP_deHydtase_CS"/>
</dbReference>
<comment type="subcellular location">
    <subcellularLocation>
        <location evidence="6">Cytoplasm</location>
    </subcellularLocation>
</comment>
<dbReference type="PANTHER" id="PTHR23133">
    <property type="entry name" value="IMIDAZOLEGLYCEROL-PHOSPHATE DEHYDRATASE HIS7"/>
    <property type="match status" value="1"/>
</dbReference>
<keyword evidence="5 6" id="KW-0456">Lyase</keyword>
<dbReference type="AlphaFoldDB" id="A0A3S3RFH9"/>
<dbReference type="GO" id="GO:0000105">
    <property type="term" value="P:L-histidine biosynthetic process"/>
    <property type="evidence" value="ECO:0007669"/>
    <property type="project" value="UniProtKB-UniRule"/>
</dbReference>
<reference evidence="7 8" key="1">
    <citation type="submission" date="2018-12" db="EMBL/GenBank/DDBJ databases">
        <title>The complete genome of the methanogenic archaea of the candidate phylum Verstraetearchaeota, obtained from the metagenome of underground thermal water.</title>
        <authorList>
            <person name="Kadnikov V.V."/>
            <person name="Mardanov A.V."/>
            <person name="Beletsky A.V."/>
            <person name="Karnachuk O.V."/>
            <person name="Ravin N.V."/>
        </authorList>
    </citation>
    <scope>NUCLEOTIDE SEQUENCE [LARGE SCALE GENOMIC DNA]</scope>
    <source>
        <strain evidence="7">Ch88</strain>
    </source>
</reference>
<sequence length="206" mass="22110">MIPGMESGSGNGDCARAREGCCDRKTQEVKISARVCLEGPGEFTGSTGSAFIDHMIRTLAKHASIRIDLEASGDLKHHIIEDTALVLGEAIRSALGEKKGIKRFGHAYVPMDDSLARSVIDLGGRAYSRIKLNTRGESIEDAKVEDIVHFLESFAASLKCNLHMKVLYGSNDHHKVEAAVKALAVALREAVSLTGREDVPSAKGAI</sequence>
<dbReference type="InterPro" id="IPR038494">
    <property type="entry name" value="IGPD_sf"/>
</dbReference>
<evidence type="ECO:0000256" key="4">
    <source>
        <dbReference type="ARBA" id="ARBA00023102"/>
    </source>
</evidence>
<evidence type="ECO:0000256" key="6">
    <source>
        <dbReference type="HAMAP-Rule" id="MF_00076"/>
    </source>
</evidence>
<dbReference type="InterPro" id="IPR020568">
    <property type="entry name" value="Ribosomal_Su5_D2-typ_SF"/>
</dbReference>
<proteinExistence type="inferred from homology"/>
<dbReference type="GO" id="GO:0005737">
    <property type="term" value="C:cytoplasm"/>
    <property type="evidence" value="ECO:0007669"/>
    <property type="project" value="UniProtKB-SubCell"/>
</dbReference>
<accession>A0A3S3RFH9</accession>
<protein>
    <recommendedName>
        <fullName evidence="2 6">Imidazoleglycerol-phosphate dehydratase</fullName>
        <shortName evidence="6">IGPD</shortName>
        <ecNumber evidence="6">4.2.1.19</ecNumber>
    </recommendedName>
</protein>
<dbReference type="PANTHER" id="PTHR23133:SF2">
    <property type="entry name" value="IMIDAZOLEGLYCEROL-PHOSPHATE DEHYDRATASE"/>
    <property type="match status" value="1"/>
</dbReference>
<keyword evidence="3 6" id="KW-0028">Amino-acid biosynthesis</keyword>
<dbReference type="Proteomes" id="UP000288215">
    <property type="component" value="Unassembled WGS sequence"/>
</dbReference>
<dbReference type="EC" id="4.2.1.19" evidence="6"/>
<dbReference type="Gene3D" id="3.30.230.40">
    <property type="entry name" value="Imidazole glycerol phosphate dehydratase, domain 1"/>
    <property type="match status" value="2"/>
</dbReference>
<keyword evidence="4 6" id="KW-0368">Histidine biosynthesis</keyword>
<dbReference type="Pfam" id="PF00475">
    <property type="entry name" value="IGPD"/>
    <property type="match status" value="1"/>
</dbReference>
<dbReference type="FunFam" id="3.30.230.40:FF:000003">
    <property type="entry name" value="Imidazoleglycerol-phosphate dehydratase HisB"/>
    <property type="match status" value="1"/>
</dbReference>
<comment type="similarity">
    <text evidence="6">Belongs to the imidazoleglycerol-phosphate dehydratase family.</text>
</comment>
<evidence type="ECO:0000256" key="1">
    <source>
        <dbReference type="ARBA" id="ARBA00005047"/>
    </source>
</evidence>
<evidence type="ECO:0000256" key="2">
    <source>
        <dbReference type="ARBA" id="ARBA00016664"/>
    </source>
</evidence>
<gene>
    <name evidence="6" type="primary">hisB</name>
    <name evidence="7" type="ORF">Metus_0259</name>
</gene>
<name>A0A3S3RFH9_METS7</name>
<dbReference type="InterPro" id="IPR000807">
    <property type="entry name" value="ImidazoleglycerolP_deHydtase"/>
</dbReference>
<comment type="catalytic activity">
    <reaction evidence="6">
        <text>D-erythro-1-(imidazol-4-yl)glycerol 3-phosphate = 3-(imidazol-4-yl)-2-oxopropyl phosphate + H2O</text>
        <dbReference type="Rhea" id="RHEA:11040"/>
        <dbReference type="ChEBI" id="CHEBI:15377"/>
        <dbReference type="ChEBI" id="CHEBI:57766"/>
        <dbReference type="ChEBI" id="CHEBI:58278"/>
        <dbReference type="EC" id="4.2.1.19"/>
    </reaction>
</comment>
<evidence type="ECO:0000313" key="7">
    <source>
        <dbReference type="EMBL" id="RWX74234.1"/>
    </source>
</evidence>
<evidence type="ECO:0000256" key="5">
    <source>
        <dbReference type="ARBA" id="ARBA00023239"/>
    </source>
</evidence>
<dbReference type="PROSITE" id="PS00955">
    <property type="entry name" value="IGP_DEHYDRATASE_2"/>
    <property type="match status" value="1"/>
</dbReference>
<dbReference type="EMBL" id="RXGA01000001">
    <property type="protein sequence ID" value="RWX74234.1"/>
    <property type="molecule type" value="Genomic_DNA"/>
</dbReference>
<comment type="caution">
    <text evidence="7">The sequence shown here is derived from an EMBL/GenBank/DDBJ whole genome shotgun (WGS) entry which is preliminary data.</text>
</comment>
<evidence type="ECO:0000313" key="8">
    <source>
        <dbReference type="Proteomes" id="UP000288215"/>
    </source>
</evidence>
<dbReference type="FunFam" id="3.30.230.40:FF:000001">
    <property type="entry name" value="Imidazoleglycerol-phosphate dehydratase HisB"/>
    <property type="match status" value="1"/>
</dbReference>
<dbReference type="SUPFAM" id="SSF54211">
    <property type="entry name" value="Ribosomal protein S5 domain 2-like"/>
    <property type="match status" value="2"/>
</dbReference>
<dbReference type="UniPathway" id="UPA00031">
    <property type="reaction ID" value="UER00011"/>
</dbReference>
<organism evidence="7 8">
    <name type="scientific">Methanosuratincola subterraneus</name>
    <dbReference type="NCBI Taxonomy" id="2593994"/>
    <lineage>
        <taxon>Archaea</taxon>
        <taxon>Thermoproteota</taxon>
        <taxon>Methanosuratincolia</taxon>
        <taxon>Candidatus Methanomethylicales</taxon>
        <taxon>Candidatus Methanomethylicaceae</taxon>
        <taxon>Candidatus Methanosuratincola (ex Vanwonterghem et al. 2016)</taxon>
    </lineage>
</organism>